<name>A0ABQ1IA29_9PROT</name>
<reference evidence="6" key="1">
    <citation type="journal article" date="2019" name="Int. J. Syst. Evol. Microbiol.">
        <title>The Global Catalogue of Microorganisms (GCM) 10K type strain sequencing project: providing services to taxonomists for standard genome sequencing and annotation.</title>
        <authorList>
            <consortium name="The Broad Institute Genomics Platform"/>
            <consortium name="The Broad Institute Genome Sequencing Center for Infectious Disease"/>
            <person name="Wu L."/>
            <person name="Ma J."/>
        </authorList>
    </citation>
    <scope>NUCLEOTIDE SEQUENCE [LARGE SCALE GENOMIC DNA]</scope>
    <source>
        <strain evidence="6">CGMCC 1.10188</strain>
    </source>
</reference>
<dbReference type="RefSeq" id="WP_188574773.1">
    <property type="nucleotide sequence ID" value="NZ_BMDZ01000004.1"/>
</dbReference>
<dbReference type="PANTHER" id="PTHR41251:SF1">
    <property type="entry name" value="NON-HOMOLOGOUS END JOINING PROTEIN KU"/>
    <property type="match status" value="1"/>
</dbReference>
<dbReference type="CDD" id="cd00789">
    <property type="entry name" value="KU_like"/>
    <property type="match status" value="1"/>
</dbReference>
<evidence type="ECO:0000256" key="2">
    <source>
        <dbReference type="HAMAP-Rule" id="MF_01875"/>
    </source>
</evidence>
<dbReference type="InterPro" id="IPR006164">
    <property type="entry name" value="DNA_bd_Ku70/Ku80"/>
</dbReference>
<dbReference type="EMBL" id="BMDZ01000004">
    <property type="protein sequence ID" value="GGB27560.1"/>
    <property type="molecule type" value="Genomic_DNA"/>
</dbReference>
<keyword evidence="2" id="KW-0234">DNA repair</keyword>
<keyword evidence="1 2" id="KW-0238">DNA-binding</keyword>
<dbReference type="PIRSF" id="PIRSF006493">
    <property type="entry name" value="Prok_Ku"/>
    <property type="match status" value="1"/>
</dbReference>
<dbReference type="InterPro" id="IPR016194">
    <property type="entry name" value="SPOC-like_C_dom_sf"/>
</dbReference>
<dbReference type="SMART" id="SM00559">
    <property type="entry name" value="Ku78"/>
    <property type="match status" value="1"/>
</dbReference>
<dbReference type="SUPFAM" id="SSF100939">
    <property type="entry name" value="SPOC domain-like"/>
    <property type="match status" value="1"/>
</dbReference>
<dbReference type="HAMAP" id="MF_01875">
    <property type="entry name" value="Prokaryotic_Ku"/>
    <property type="match status" value="1"/>
</dbReference>
<evidence type="ECO:0000259" key="4">
    <source>
        <dbReference type="SMART" id="SM00559"/>
    </source>
</evidence>
<keyword evidence="6" id="KW-1185">Reference proteome</keyword>
<sequence>MARARKPATGTDAAGTDTPASRPVWTGHMRLALVSVPVKLYAATSSGPRINFHQIHEPSQKRIRYQKIVPGIGPVDTDEIVKGFELEKGRYVLVDPREIDALKIETRHTLDLVQFVDHGEIAPIWYDRPYYVVPDGDLALEAYGVLRDALTRAGRVGLGQFVMRGREYVAALKPCGRGMILETLRFPDEVRRAAPFFTEIDDDAGDPELLDMASELIDRKTAPFDPKRFEDHYTEAVRELIDARCHDKQARDKQIEIDEGTDEAAGGAKVIDLVEALRRSVKGAGKKSSGGKGGGSGRRKAG</sequence>
<dbReference type="NCBIfam" id="TIGR02772">
    <property type="entry name" value="Ku_bact"/>
    <property type="match status" value="1"/>
</dbReference>
<gene>
    <name evidence="2 5" type="primary">ku</name>
    <name evidence="5" type="ORF">GCM10011505_06060</name>
</gene>
<dbReference type="PANTHER" id="PTHR41251">
    <property type="entry name" value="NON-HOMOLOGOUS END JOINING PROTEIN KU"/>
    <property type="match status" value="1"/>
</dbReference>
<dbReference type="InterPro" id="IPR009187">
    <property type="entry name" value="Prok_Ku"/>
</dbReference>
<proteinExistence type="inferred from homology"/>
<feature type="compositionally biased region" description="Low complexity" evidence="3">
    <location>
        <begin position="7"/>
        <end position="20"/>
    </location>
</feature>
<dbReference type="Gene3D" id="2.40.290.10">
    <property type="match status" value="1"/>
</dbReference>
<comment type="similarity">
    <text evidence="2">Belongs to the prokaryotic Ku family.</text>
</comment>
<evidence type="ECO:0000313" key="6">
    <source>
        <dbReference type="Proteomes" id="UP000603352"/>
    </source>
</evidence>
<comment type="function">
    <text evidence="2">With LigD forms a non-homologous end joining (NHEJ) DNA repair enzyme, which repairs dsDNA breaks with reduced fidelity. Binds linear dsDNA with 5'- and 3'- overhangs but not closed circular dsDNA nor ssDNA. Recruits and stimulates the ligase activity of LigD.</text>
</comment>
<dbReference type="Proteomes" id="UP000603352">
    <property type="component" value="Unassembled WGS sequence"/>
</dbReference>
<feature type="domain" description="Ku" evidence="4">
    <location>
        <begin position="72"/>
        <end position="202"/>
    </location>
</feature>
<evidence type="ECO:0000313" key="5">
    <source>
        <dbReference type="EMBL" id="GGB27560.1"/>
    </source>
</evidence>
<comment type="caution">
    <text evidence="5">The sequence shown here is derived from an EMBL/GenBank/DDBJ whole genome shotgun (WGS) entry which is preliminary data.</text>
</comment>
<feature type="region of interest" description="Disordered" evidence="3">
    <location>
        <begin position="281"/>
        <end position="302"/>
    </location>
</feature>
<evidence type="ECO:0000256" key="1">
    <source>
        <dbReference type="ARBA" id="ARBA00023125"/>
    </source>
</evidence>
<keyword evidence="2" id="KW-0233">DNA recombination</keyword>
<feature type="region of interest" description="Disordered" evidence="3">
    <location>
        <begin position="1"/>
        <end position="21"/>
    </location>
</feature>
<accession>A0ABQ1IA29</accession>
<protein>
    <recommendedName>
        <fullName evidence="2">Non-homologous end joining protein Ku</fullName>
    </recommendedName>
</protein>
<evidence type="ECO:0000256" key="3">
    <source>
        <dbReference type="SAM" id="MobiDB-lite"/>
    </source>
</evidence>
<dbReference type="Pfam" id="PF02735">
    <property type="entry name" value="Ku"/>
    <property type="match status" value="1"/>
</dbReference>
<organism evidence="5 6">
    <name type="scientific">Tistrella bauzanensis</name>
    <dbReference type="NCBI Taxonomy" id="657419"/>
    <lineage>
        <taxon>Bacteria</taxon>
        <taxon>Pseudomonadati</taxon>
        <taxon>Pseudomonadota</taxon>
        <taxon>Alphaproteobacteria</taxon>
        <taxon>Geminicoccales</taxon>
        <taxon>Geminicoccaceae</taxon>
        <taxon>Tistrella</taxon>
    </lineage>
</organism>
<comment type="subunit">
    <text evidence="2">Homodimer. Interacts with LigD.</text>
</comment>
<keyword evidence="2" id="KW-0227">DNA damage</keyword>